<evidence type="ECO:0000313" key="2">
    <source>
        <dbReference type="Proteomes" id="UP000191057"/>
    </source>
</evidence>
<dbReference type="RefSeq" id="WP_079246135.1">
    <property type="nucleotide sequence ID" value="NZ_JARSYF010000021.1"/>
</dbReference>
<organism evidence="1 2">
    <name type="scientific">Bacillus thuringiensis</name>
    <dbReference type="NCBI Taxonomy" id="1428"/>
    <lineage>
        <taxon>Bacteria</taxon>
        <taxon>Bacillati</taxon>
        <taxon>Bacillota</taxon>
        <taxon>Bacilli</taxon>
        <taxon>Bacillales</taxon>
        <taxon>Bacillaceae</taxon>
        <taxon>Bacillus</taxon>
        <taxon>Bacillus cereus group</taxon>
    </lineage>
</organism>
<protein>
    <submittedName>
        <fullName evidence="1">Uncharacterized protein</fullName>
    </submittedName>
</protein>
<dbReference type="EMBL" id="CP020002">
    <property type="protein sequence ID" value="AQY41636.1"/>
    <property type="molecule type" value="Genomic_DNA"/>
</dbReference>
<sequence>MYDIFEALDLVFESNRDYLPKINSDVVSDTDKFGKWMSAFLVRRVKRNLLSDAMLIENLKEQASYKDFENHLQVLEENFLVLTVNQYVIMTELGVIISLLAKCDEEAYQQKNLDSYIKRGYQYLINGIANHHLHKINKLFPEGLTTKEIVFVVFLMLNGAYNLENAFHVKESSAGILDDLSPVNRSLQQISEKLFDSTAFVAMESKEFSNFLRRNTMNGSIGRVFNSSYYHHYDKGENLRKICFNVMGRAVDKNTVLLSLDQLLKTLLNSLKNLSEKESFLLNFRELIVNYMVENPLAAHEQLKFFRNTNYRESLYLLLTVIDENLD</sequence>
<reference evidence="1 2" key="1">
    <citation type="submission" date="2017-03" db="EMBL/GenBank/DDBJ databases">
        <title>Complete genome sequence of Bacillus thuringiensis L-7601, a novel melanin producing strain.</title>
        <authorList>
            <person name="Cai J."/>
            <person name="Cao Z."/>
            <person name="Tan T."/>
        </authorList>
    </citation>
    <scope>NUCLEOTIDE SEQUENCE [LARGE SCALE GENOMIC DNA]</scope>
    <source>
        <strain evidence="1 2">L-7601</strain>
    </source>
</reference>
<proteinExistence type="predicted"/>
<gene>
    <name evidence="1" type="ORF">B4918_28450</name>
</gene>
<evidence type="ECO:0000313" key="1">
    <source>
        <dbReference type="EMBL" id="AQY41636.1"/>
    </source>
</evidence>
<accession>A0A9W3XL85</accession>
<dbReference type="Proteomes" id="UP000191057">
    <property type="component" value="Chromosome"/>
</dbReference>
<name>A0A9W3XL85_BACTU</name>
<dbReference type="AlphaFoldDB" id="A0A9W3XL85"/>